<keyword evidence="2" id="KW-1185">Reference proteome</keyword>
<organism evidence="1 2">
    <name type="scientific">Mycena albidolilacea</name>
    <dbReference type="NCBI Taxonomy" id="1033008"/>
    <lineage>
        <taxon>Eukaryota</taxon>
        <taxon>Fungi</taxon>
        <taxon>Dikarya</taxon>
        <taxon>Basidiomycota</taxon>
        <taxon>Agaricomycotina</taxon>
        <taxon>Agaricomycetes</taxon>
        <taxon>Agaricomycetidae</taxon>
        <taxon>Agaricales</taxon>
        <taxon>Marasmiineae</taxon>
        <taxon>Mycenaceae</taxon>
        <taxon>Mycena</taxon>
    </lineage>
</organism>
<sequence>MVFGPLPRITPSIFFNGNVVAFVHEKFVGIWFTSVKRHLFEKHYTVKASKAQGVAHASFTVDSMICTVSPKEGVQLCMARVNHHLISGCEVVLDITPRLIAKLEKPQKRYLRSLLGLHSQSMCAVFLTETGLLPIRYRRAILPFHLSKYWASLPDTCHAKAAYLSSLQLSASGSISWASDLRSVLGSLPVPVACTVSSLESAEAIEELISSTQLSCESTIQGELNHSHRTYLLRNRLETDTTGKMKIVVLRFRHYLRLISAPCRKAFTCFLLADHNLAVVALRYPGRNRKYHIPRAWRLCRFWLMDTEDESHTALVFTAHPDLTPLKTGFLREVFALQPSLRHMTATQSADEFLGCLLLGRRVMTPVARFLCEVLRVFDTKEIWVAPAHLNLQG</sequence>
<reference evidence="1" key="1">
    <citation type="submission" date="2023-03" db="EMBL/GenBank/DDBJ databases">
        <title>Massive genome expansion in bonnet fungi (Mycena s.s.) driven by repeated elements and novel gene families across ecological guilds.</title>
        <authorList>
            <consortium name="Lawrence Berkeley National Laboratory"/>
            <person name="Harder C.B."/>
            <person name="Miyauchi S."/>
            <person name="Viragh M."/>
            <person name="Kuo A."/>
            <person name="Thoen E."/>
            <person name="Andreopoulos B."/>
            <person name="Lu D."/>
            <person name="Skrede I."/>
            <person name="Drula E."/>
            <person name="Henrissat B."/>
            <person name="Morin E."/>
            <person name="Kohler A."/>
            <person name="Barry K."/>
            <person name="LaButti K."/>
            <person name="Morin E."/>
            <person name="Salamov A."/>
            <person name="Lipzen A."/>
            <person name="Mereny Z."/>
            <person name="Hegedus B."/>
            <person name="Baldrian P."/>
            <person name="Stursova M."/>
            <person name="Weitz H."/>
            <person name="Taylor A."/>
            <person name="Grigoriev I.V."/>
            <person name="Nagy L.G."/>
            <person name="Martin F."/>
            <person name="Kauserud H."/>
        </authorList>
    </citation>
    <scope>NUCLEOTIDE SEQUENCE</scope>
    <source>
        <strain evidence="1">CBHHK002</strain>
    </source>
</reference>
<dbReference type="EMBL" id="JARIHO010000020">
    <property type="protein sequence ID" value="KAJ7346645.1"/>
    <property type="molecule type" value="Genomic_DNA"/>
</dbReference>
<dbReference type="Proteomes" id="UP001218218">
    <property type="component" value="Unassembled WGS sequence"/>
</dbReference>
<dbReference type="AlphaFoldDB" id="A0AAD7EPZ1"/>
<evidence type="ECO:0000313" key="1">
    <source>
        <dbReference type="EMBL" id="KAJ7346645.1"/>
    </source>
</evidence>
<proteinExistence type="predicted"/>
<comment type="caution">
    <text evidence="1">The sequence shown here is derived from an EMBL/GenBank/DDBJ whole genome shotgun (WGS) entry which is preliminary data.</text>
</comment>
<protein>
    <submittedName>
        <fullName evidence="1">Uncharacterized protein</fullName>
    </submittedName>
</protein>
<name>A0AAD7EPZ1_9AGAR</name>
<evidence type="ECO:0000313" key="2">
    <source>
        <dbReference type="Proteomes" id="UP001218218"/>
    </source>
</evidence>
<gene>
    <name evidence="1" type="ORF">DFH08DRAFT_961095</name>
</gene>
<accession>A0AAD7EPZ1</accession>